<dbReference type="Pfam" id="PF01755">
    <property type="entry name" value="Glyco_transf_25"/>
    <property type="match status" value="1"/>
</dbReference>
<organism evidence="2">
    <name type="scientific">viral metagenome</name>
    <dbReference type="NCBI Taxonomy" id="1070528"/>
    <lineage>
        <taxon>unclassified sequences</taxon>
        <taxon>metagenomes</taxon>
        <taxon>organismal metagenomes</taxon>
    </lineage>
</organism>
<proteinExistence type="predicted"/>
<feature type="domain" description="Glycosyl transferase family 25" evidence="1">
    <location>
        <begin position="10"/>
        <end position="175"/>
    </location>
</feature>
<dbReference type="AlphaFoldDB" id="A0A6C0DJD3"/>
<accession>A0A6C0DJD3</accession>
<protein>
    <recommendedName>
        <fullName evidence="1">Glycosyl transferase family 25 domain-containing protein</fullName>
    </recommendedName>
</protein>
<reference evidence="2" key="1">
    <citation type="journal article" date="2020" name="Nature">
        <title>Giant virus diversity and host interactions through global metagenomics.</title>
        <authorList>
            <person name="Schulz F."/>
            <person name="Roux S."/>
            <person name="Paez-Espino D."/>
            <person name="Jungbluth S."/>
            <person name="Walsh D.A."/>
            <person name="Denef V.J."/>
            <person name="McMahon K.D."/>
            <person name="Konstantinidis K.T."/>
            <person name="Eloe-Fadrosh E.A."/>
            <person name="Kyrpides N.C."/>
            <person name="Woyke T."/>
        </authorList>
    </citation>
    <scope>NUCLEOTIDE SEQUENCE</scope>
    <source>
        <strain evidence="2">GVMAG-M-3300023174-182</strain>
    </source>
</reference>
<dbReference type="EMBL" id="MN739615">
    <property type="protein sequence ID" value="QHT16029.1"/>
    <property type="molecule type" value="Genomic_DNA"/>
</dbReference>
<dbReference type="InterPro" id="IPR002654">
    <property type="entry name" value="Glyco_trans_25"/>
</dbReference>
<evidence type="ECO:0000259" key="1">
    <source>
        <dbReference type="Pfam" id="PF01755"/>
    </source>
</evidence>
<evidence type="ECO:0000313" key="2">
    <source>
        <dbReference type="EMBL" id="QHT16029.1"/>
    </source>
</evidence>
<name>A0A6C0DJD3_9ZZZZ</name>
<sequence>MDKIQFFCLNYNNDERKINMKMRFAQLDIECTFMPGVDFTDNRISNYHEILDNGTKRVWSCMYGHLDMIHMFYCNTNKEYGIFCEDDIFIHKNIKNYLPRICFDFNALNLDVLLLGYLLQDRVSNLPPNFQKEFPIKFLNDNKSPFIYHSFPEYLWGAQMYMLSRKHAKFLLDKYMKGYSELTIQNKDIVPFSADWTLTKDGNRALISPILVVEDNSSSYDDIGQKSFHKQCFDSHYEDDLFVV</sequence>